<dbReference type="OrthoDB" id="5985073at2759"/>
<protein>
    <recommendedName>
        <fullName evidence="2">chitinase</fullName>
        <ecNumber evidence="2">3.2.1.14</ecNumber>
    </recommendedName>
</protein>
<feature type="signal peptide" evidence="15">
    <location>
        <begin position="1"/>
        <end position="34"/>
    </location>
</feature>
<evidence type="ECO:0000313" key="18">
    <source>
        <dbReference type="Proteomes" id="UP001141806"/>
    </source>
</evidence>
<dbReference type="InterPro" id="IPR000726">
    <property type="entry name" value="Glyco_hydro_19_cat"/>
</dbReference>
<dbReference type="AlphaFoldDB" id="A0A9Q0GU98"/>
<dbReference type="Pfam" id="PF00182">
    <property type="entry name" value="Glyco_hydro_19"/>
    <property type="match status" value="1"/>
</dbReference>
<dbReference type="GO" id="GO:0008061">
    <property type="term" value="F:chitin binding"/>
    <property type="evidence" value="ECO:0007669"/>
    <property type="project" value="UniProtKB-UniRule"/>
</dbReference>
<evidence type="ECO:0000256" key="13">
    <source>
        <dbReference type="PIRSR" id="PIRSR001060-2"/>
    </source>
</evidence>
<dbReference type="InterPro" id="IPR036861">
    <property type="entry name" value="Endochitinase-like_sf"/>
</dbReference>
<evidence type="ECO:0000256" key="7">
    <source>
        <dbReference type="ARBA" id="ARBA00023024"/>
    </source>
</evidence>
<proteinExistence type="predicted"/>
<keyword evidence="10" id="KW-0326">Glycosidase</keyword>
<feature type="domain" description="Chitin-binding type-1" evidence="16">
    <location>
        <begin position="34"/>
        <end position="69"/>
    </location>
</feature>
<dbReference type="EMBL" id="JAMYWD010000011">
    <property type="protein sequence ID" value="KAJ4954292.1"/>
    <property type="molecule type" value="Genomic_DNA"/>
</dbReference>
<dbReference type="SUPFAM" id="SSF57016">
    <property type="entry name" value="Plant lectins/antimicrobial peptides"/>
    <property type="match status" value="1"/>
</dbReference>
<dbReference type="FunFam" id="3.30.60.10:FF:000003">
    <property type="entry name" value="Class IV chitinase"/>
    <property type="match status" value="1"/>
</dbReference>
<evidence type="ECO:0000256" key="8">
    <source>
        <dbReference type="ARBA" id="ARBA00023157"/>
    </source>
</evidence>
<dbReference type="Gene3D" id="3.30.60.10">
    <property type="entry name" value="Endochitinase-like"/>
    <property type="match status" value="1"/>
</dbReference>
<dbReference type="InterPro" id="IPR023346">
    <property type="entry name" value="Lysozyme-like_dom_sf"/>
</dbReference>
<comment type="catalytic activity">
    <reaction evidence="1">
        <text>Random endo-hydrolysis of N-acetyl-beta-D-glucosaminide (1-&gt;4)-beta-linkages in chitin and chitodextrins.</text>
        <dbReference type="EC" id="3.2.1.14"/>
    </reaction>
</comment>
<evidence type="ECO:0000256" key="12">
    <source>
        <dbReference type="PIRSR" id="PIRSR001060-1"/>
    </source>
</evidence>
<organism evidence="17 18">
    <name type="scientific">Protea cynaroides</name>
    <dbReference type="NCBI Taxonomy" id="273540"/>
    <lineage>
        <taxon>Eukaryota</taxon>
        <taxon>Viridiplantae</taxon>
        <taxon>Streptophyta</taxon>
        <taxon>Embryophyta</taxon>
        <taxon>Tracheophyta</taxon>
        <taxon>Spermatophyta</taxon>
        <taxon>Magnoliopsida</taxon>
        <taxon>Proteales</taxon>
        <taxon>Proteaceae</taxon>
        <taxon>Protea</taxon>
    </lineage>
</organism>
<dbReference type="CDD" id="cd00325">
    <property type="entry name" value="chitinase_GH19"/>
    <property type="match status" value="1"/>
</dbReference>
<dbReference type="SUPFAM" id="SSF53955">
    <property type="entry name" value="Lysozyme-like"/>
    <property type="match status" value="1"/>
</dbReference>
<dbReference type="GO" id="GO:0000272">
    <property type="term" value="P:polysaccharide catabolic process"/>
    <property type="evidence" value="ECO:0007669"/>
    <property type="project" value="UniProtKB-KW"/>
</dbReference>
<feature type="disulfide bond" evidence="13">
    <location>
        <begin position="249"/>
        <end position="281"/>
    </location>
</feature>
<evidence type="ECO:0000256" key="14">
    <source>
        <dbReference type="PROSITE-ProRule" id="PRU00261"/>
    </source>
</evidence>
<keyword evidence="4 15" id="KW-0732">Signal</keyword>
<keyword evidence="5" id="KW-0378">Hydrolase</keyword>
<evidence type="ECO:0000259" key="16">
    <source>
        <dbReference type="PROSITE" id="PS50941"/>
    </source>
</evidence>
<dbReference type="FunFam" id="3.30.20.10:FF:000001">
    <property type="entry name" value="Endochitinase (Chitinase)"/>
    <property type="match status" value="1"/>
</dbReference>
<dbReference type="GO" id="GO:0006952">
    <property type="term" value="P:defense response"/>
    <property type="evidence" value="ECO:0007669"/>
    <property type="project" value="UniProtKB-KW"/>
</dbReference>
<keyword evidence="8 13" id="KW-1015">Disulfide bond</keyword>
<accession>A0A9Q0GU98</accession>
<evidence type="ECO:0000256" key="11">
    <source>
        <dbReference type="ARBA" id="ARBA00023326"/>
    </source>
</evidence>
<evidence type="ECO:0000256" key="3">
    <source>
        <dbReference type="ARBA" id="ARBA00022669"/>
    </source>
</evidence>
<keyword evidence="11" id="KW-0624">Polysaccharide degradation</keyword>
<dbReference type="PANTHER" id="PTHR22595:SF197">
    <property type="entry name" value="CHITINASE FAMILY PROTEIN"/>
    <property type="match status" value="1"/>
</dbReference>
<dbReference type="PROSITE" id="PS00026">
    <property type="entry name" value="CHIT_BIND_I_1"/>
    <property type="match status" value="1"/>
</dbReference>
<feature type="disulfide bond" evidence="13 14">
    <location>
        <begin position="39"/>
        <end position="51"/>
    </location>
</feature>
<comment type="caution">
    <text evidence="17">The sequence shown here is derived from an EMBL/GenBank/DDBJ whole genome shotgun (WGS) entry which is preliminary data.</text>
</comment>
<feature type="disulfide bond" evidence="13">
    <location>
        <begin position="161"/>
        <end position="170"/>
    </location>
</feature>
<dbReference type="PIRSF" id="PIRSF001060">
    <property type="entry name" value="Endochitinase"/>
    <property type="match status" value="1"/>
</dbReference>
<dbReference type="PROSITE" id="PS00774">
    <property type="entry name" value="CHITINASE_19_2"/>
    <property type="match status" value="1"/>
</dbReference>
<keyword evidence="9" id="KW-0119">Carbohydrate metabolism</keyword>
<dbReference type="InterPro" id="IPR016283">
    <property type="entry name" value="Glyco_hydro_19"/>
</dbReference>
<feature type="chain" id="PRO_5040340501" description="chitinase" evidence="15">
    <location>
        <begin position="35"/>
        <end position="281"/>
    </location>
</feature>
<dbReference type="FunFam" id="1.10.530.10:FF:000052">
    <property type="entry name" value="Endochitinase PR4"/>
    <property type="match status" value="1"/>
</dbReference>
<evidence type="ECO:0000313" key="17">
    <source>
        <dbReference type="EMBL" id="KAJ4954292.1"/>
    </source>
</evidence>
<evidence type="ECO:0000256" key="2">
    <source>
        <dbReference type="ARBA" id="ARBA00012729"/>
    </source>
</evidence>
<dbReference type="SMART" id="SM00270">
    <property type="entry name" value="ChtBD1"/>
    <property type="match status" value="1"/>
</dbReference>
<sequence length="281" mass="30189">MGIPKMITPTINKSLLAITLVGILAGLMPESAMAQNCGCASDLCCSQYGYCGTGTTYCGTGCQSGPCDSSGTTTNNGVVVSDIVTQAFWDGIINQAASSCAGKSFYTRDAFLQALNSYTSFGTTGTSDDSKREIAAFFAHVTHETGYFCYIEEKDKSNKYCDASYTQYPCTSGKAYYGRGPLQLTWNYNYGAAGNSIRFDGLNSPETVANDVLISFKAALWFWMNDCHSIITSGQGFGATIQKINSGECNGGNTAEMQDRVQNYENYCTQFNVSPGDNLTC</sequence>
<dbReference type="Pfam" id="PF00187">
    <property type="entry name" value="Chitin_bind_1"/>
    <property type="match status" value="1"/>
</dbReference>
<feature type="disulfide bond" evidence="13">
    <location>
        <begin position="100"/>
        <end position="149"/>
    </location>
</feature>
<reference evidence="17" key="1">
    <citation type="journal article" date="2023" name="Plant J.">
        <title>The genome of the king protea, Protea cynaroides.</title>
        <authorList>
            <person name="Chang J."/>
            <person name="Duong T.A."/>
            <person name="Schoeman C."/>
            <person name="Ma X."/>
            <person name="Roodt D."/>
            <person name="Barker N."/>
            <person name="Li Z."/>
            <person name="Van de Peer Y."/>
            <person name="Mizrachi E."/>
        </authorList>
    </citation>
    <scope>NUCLEOTIDE SEQUENCE</scope>
    <source>
        <tissue evidence="17">Young leaves</tissue>
    </source>
</reference>
<dbReference type="GO" id="GO:0016998">
    <property type="term" value="P:cell wall macromolecule catabolic process"/>
    <property type="evidence" value="ECO:0007669"/>
    <property type="project" value="InterPro"/>
</dbReference>
<dbReference type="PANTHER" id="PTHR22595">
    <property type="entry name" value="CHITINASE-RELATED"/>
    <property type="match status" value="1"/>
</dbReference>
<evidence type="ECO:0000256" key="9">
    <source>
        <dbReference type="ARBA" id="ARBA00023277"/>
    </source>
</evidence>
<evidence type="ECO:0000256" key="1">
    <source>
        <dbReference type="ARBA" id="ARBA00000822"/>
    </source>
</evidence>
<keyword evidence="7" id="KW-0146">Chitin degradation</keyword>
<evidence type="ECO:0000256" key="10">
    <source>
        <dbReference type="ARBA" id="ARBA00023295"/>
    </source>
</evidence>
<dbReference type="InterPro" id="IPR001002">
    <property type="entry name" value="Chitin-bd_1"/>
</dbReference>
<dbReference type="Gene3D" id="3.30.20.10">
    <property type="entry name" value="Endochitinase, domain 2"/>
    <property type="match status" value="1"/>
</dbReference>
<dbReference type="GO" id="GO:0008843">
    <property type="term" value="F:endochitinase activity"/>
    <property type="evidence" value="ECO:0007669"/>
    <property type="project" value="UniProtKB-EC"/>
</dbReference>
<keyword evidence="18" id="KW-1185">Reference proteome</keyword>
<dbReference type="EC" id="3.2.1.14" evidence="2"/>
<keyword evidence="6" id="KW-0611">Plant defense</keyword>
<dbReference type="Gene3D" id="1.10.530.10">
    <property type="match status" value="1"/>
</dbReference>
<dbReference type="Proteomes" id="UP001141806">
    <property type="component" value="Unassembled WGS sequence"/>
</dbReference>
<feature type="active site" description="Proton donor" evidence="12">
    <location>
        <position position="144"/>
    </location>
</feature>
<evidence type="ECO:0000256" key="5">
    <source>
        <dbReference type="ARBA" id="ARBA00022801"/>
    </source>
</evidence>
<comment type="caution">
    <text evidence="14">Lacks conserved residue(s) required for the propagation of feature annotation.</text>
</comment>
<dbReference type="PROSITE" id="PS00773">
    <property type="entry name" value="CHITINASE_19_1"/>
    <property type="match status" value="1"/>
</dbReference>
<evidence type="ECO:0000256" key="6">
    <source>
        <dbReference type="ARBA" id="ARBA00022821"/>
    </source>
</evidence>
<dbReference type="PROSITE" id="PS50941">
    <property type="entry name" value="CHIT_BIND_I_2"/>
    <property type="match status" value="1"/>
</dbReference>
<dbReference type="InterPro" id="IPR018371">
    <property type="entry name" value="Chitin-binding_1_CS"/>
</dbReference>
<evidence type="ECO:0000256" key="15">
    <source>
        <dbReference type="SAM" id="SignalP"/>
    </source>
</evidence>
<evidence type="ECO:0000256" key="4">
    <source>
        <dbReference type="ARBA" id="ARBA00022729"/>
    </source>
</evidence>
<gene>
    <name evidence="17" type="ORF">NE237_011075</name>
</gene>
<dbReference type="GO" id="GO:0006032">
    <property type="term" value="P:chitin catabolic process"/>
    <property type="evidence" value="ECO:0007669"/>
    <property type="project" value="UniProtKB-KW"/>
</dbReference>
<name>A0A9Q0GU98_9MAGN</name>
<keyword evidence="3 14" id="KW-0147">Chitin-binding</keyword>
<feature type="disulfide bond" evidence="13 14">
    <location>
        <begin position="44"/>
        <end position="58"/>
    </location>
</feature>